<evidence type="ECO:0000256" key="1">
    <source>
        <dbReference type="SAM" id="Phobius"/>
    </source>
</evidence>
<name>A0A7S9LSH9_9RHOB</name>
<organism evidence="2 3">
    <name type="scientific">Pontivivens ytuae</name>
    <dbReference type="NCBI Taxonomy" id="2789856"/>
    <lineage>
        <taxon>Bacteria</taxon>
        <taxon>Pseudomonadati</taxon>
        <taxon>Pseudomonadota</taxon>
        <taxon>Alphaproteobacteria</taxon>
        <taxon>Rhodobacterales</taxon>
        <taxon>Paracoccaceae</taxon>
        <taxon>Pontivivens</taxon>
    </lineage>
</organism>
<sequence length="83" mass="9816">MRIAGLILATVLIALIWYTSRYWDLALWPREGLFGVEAIRPQGDLVTQWTQGTPWRPYNIVLWAIGWFLVLSFVQWVLEKVRR</sequence>
<dbReference type="RefSeq" id="WP_196103706.1">
    <property type="nucleotide sequence ID" value="NZ_CP064942.1"/>
</dbReference>
<evidence type="ECO:0000313" key="2">
    <source>
        <dbReference type="EMBL" id="QPH54497.1"/>
    </source>
</evidence>
<proteinExistence type="predicted"/>
<dbReference type="Proteomes" id="UP000594800">
    <property type="component" value="Chromosome"/>
</dbReference>
<gene>
    <name evidence="2" type="ORF">I0K15_01565</name>
</gene>
<feature type="transmembrane region" description="Helical" evidence="1">
    <location>
        <begin position="60"/>
        <end position="78"/>
    </location>
</feature>
<keyword evidence="3" id="KW-1185">Reference proteome</keyword>
<evidence type="ECO:0000313" key="3">
    <source>
        <dbReference type="Proteomes" id="UP000594800"/>
    </source>
</evidence>
<keyword evidence="1" id="KW-0472">Membrane</keyword>
<protein>
    <submittedName>
        <fullName evidence="2">Uncharacterized protein</fullName>
    </submittedName>
</protein>
<accession>A0A7S9LSH9</accession>
<keyword evidence="1" id="KW-0812">Transmembrane</keyword>
<dbReference type="AlphaFoldDB" id="A0A7S9LSH9"/>
<dbReference type="EMBL" id="CP064942">
    <property type="protein sequence ID" value="QPH54497.1"/>
    <property type="molecule type" value="Genomic_DNA"/>
</dbReference>
<reference evidence="2 3" key="1">
    <citation type="submission" date="2020-11" db="EMBL/GenBank/DDBJ databases">
        <title>Description of Pontivivens ytuae sp. nov. isolated from deep sea sediment of Mariana Trench.</title>
        <authorList>
            <person name="Wang Z."/>
            <person name="Sun Q.-L."/>
            <person name="Xu X.-D."/>
            <person name="Tang Y.-Z."/>
            <person name="Zhang J."/>
        </authorList>
    </citation>
    <scope>NUCLEOTIDE SEQUENCE [LARGE SCALE GENOMIC DNA]</scope>
    <source>
        <strain evidence="2 3">MT2928</strain>
    </source>
</reference>
<dbReference type="KEGG" id="poz:I0K15_01565"/>
<keyword evidence="1" id="KW-1133">Transmembrane helix</keyword>